<dbReference type="Gene3D" id="1.10.1040.10">
    <property type="entry name" value="N-(1-d-carboxylethyl)-l-norvaline Dehydrogenase, domain 2"/>
    <property type="match status" value="1"/>
</dbReference>
<sequence length="414" mass="44226">MSALPRLGRAPGAVVPPVRIVHLGLGAFHRSHQVWFTANASDAAEWGIAAFTVRSPDAARPLAEQGGLFTLVERGPDGDRATVLPNLVEAHDGADLPRFRELLADPSVAIVTLTVTERGYGVGPDAPTPEAFHADDVARLTAGRDPVTPLGRLYDGLRHRHAVGAGPITVVPCDNLPDNGALVARLLRGIADRVDPAFRAALEQDVSFVSTSVDRITPRTTAHDLEAAGRLTGADDHAPVVAEPFADWVLAGRFPAGRPNWESAGATFTDDVGPYTTRKLWLLNGAHTMLAARGLSRGHETVAAAMADPVVADDVEAFWAAAVRHLPADLEPDRYLARLRSRFANGRIEHRLRQIQQDAPLKIRLRILPVLEAEHAEGRALPAADRAIADAAAFETSSTHAPADGPDHERTPAS</sequence>
<dbReference type="GO" id="GO:0008926">
    <property type="term" value="F:mannitol-1-phosphate 5-dehydrogenase activity"/>
    <property type="evidence" value="ECO:0007669"/>
    <property type="project" value="UniProtKB-EC"/>
</dbReference>
<gene>
    <name evidence="10" type="ORF">BJY17_003173</name>
</gene>
<evidence type="ECO:0000256" key="2">
    <source>
        <dbReference type="ARBA" id="ARBA00012939"/>
    </source>
</evidence>
<dbReference type="AlphaFoldDB" id="A0A852WWE8"/>
<organism evidence="10 11">
    <name type="scientific">Agromyces hippuratus</name>
    <dbReference type="NCBI Taxonomy" id="286438"/>
    <lineage>
        <taxon>Bacteria</taxon>
        <taxon>Bacillati</taxon>
        <taxon>Actinomycetota</taxon>
        <taxon>Actinomycetes</taxon>
        <taxon>Micrococcales</taxon>
        <taxon>Microbacteriaceae</taxon>
        <taxon>Agromyces</taxon>
    </lineage>
</organism>
<dbReference type="RefSeq" id="WP_179552237.1">
    <property type="nucleotide sequence ID" value="NZ_JACCFI010000001.1"/>
</dbReference>
<dbReference type="GO" id="GO:0019594">
    <property type="term" value="P:mannitol metabolic process"/>
    <property type="evidence" value="ECO:0007669"/>
    <property type="project" value="InterPro"/>
</dbReference>
<dbReference type="Gene3D" id="3.40.50.720">
    <property type="entry name" value="NAD(P)-binding Rossmann-like Domain"/>
    <property type="match status" value="1"/>
</dbReference>
<feature type="compositionally biased region" description="Basic and acidic residues" evidence="7">
    <location>
        <begin position="405"/>
        <end position="414"/>
    </location>
</feature>
<evidence type="ECO:0000259" key="8">
    <source>
        <dbReference type="Pfam" id="PF01232"/>
    </source>
</evidence>
<dbReference type="SUPFAM" id="SSF48179">
    <property type="entry name" value="6-phosphogluconate dehydrogenase C-terminal domain-like"/>
    <property type="match status" value="1"/>
</dbReference>
<evidence type="ECO:0000313" key="10">
    <source>
        <dbReference type="EMBL" id="NYG22426.1"/>
    </source>
</evidence>
<dbReference type="SUPFAM" id="SSF51735">
    <property type="entry name" value="NAD(P)-binding Rossmann-fold domains"/>
    <property type="match status" value="1"/>
</dbReference>
<dbReference type="InterPro" id="IPR013328">
    <property type="entry name" value="6PGD_dom2"/>
</dbReference>
<dbReference type="EMBL" id="JACCFI010000001">
    <property type="protein sequence ID" value="NYG22426.1"/>
    <property type="molecule type" value="Genomic_DNA"/>
</dbReference>
<evidence type="ECO:0000256" key="5">
    <source>
        <dbReference type="ARBA" id="ARBA00023027"/>
    </source>
</evidence>
<dbReference type="PANTHER" id="PTHR43362:SF1">
    <property type="entry name" value="MANNITOL DEHYDROGENASE 2-RELATED"/>
    <property type="match status" value="1"/>
</dbReference>
<comment type="similarity">
    <text evidence="1">Belongs to the mannitol dehydrogenase family.</text>
</comment>
<dbReference type="Pfam" id="PF01232">
    <property type="entry name" value="Mannitol_dh"/>
    <property type="match status" value="1"/>
</dbReference>
<keyword evidence="11" id="KW-1185">Reference proteome</keyword>
<evidence type="ECO:0000313" key="11">
    <source>
        <dbReference type="Proteomes" id="UP000549066"/>
    </source>
</evidence>
<evidence type="ECO:0000256" key="3">
    <source>
        <dbReference type="ARBA" id="ARBA00016219"/>
    </source>
</evidence>
<dbReference type="Proteomes" id="UP000549066">
    <property type="component" value="Unassembled WGS sequence"/>
</dbReference>
<feature type="domain" description="Mannitol dehydrogenase C-terminal" evidence="9">
    <location>
        <begin position="271"/>
        <end position="397"/>
    </location>
</feature>
<dbReference type="InterPro" id="IPR013118">
    <property type="entry name" value="Mannitol_DH_C"/>
</dbReference>
<dbReference type="InterPro" id="IPR023027">
    <property type="entry name" value="Mannitol_DH_CS"/>
</dbReference>
<dbReference type="InterPro" id="IPR013131">
    <property type="entry name" value="Mannitol_DH_N"/>
</dbReference>
<dbReference type="EC" id="1.1.1.17" evidence="2"/>
<feature type="domain" description="Mannitol dehydrogenase N-terminal" evidence="8">
    <location>
        <begin position="19"/>
        <end position="262"/>
    </location>
</feature>
<protein>
    <recommendedName>
        <fullName evidence="3">Mannitol-1-phosphate 5-dehydrogenase</fullName>
        <ecNumber evidence="2">1.1.1.17</ecNumber>
    </recommendedName>
</protein>
<comment type="caution">
    <text evidence="10">The sequence shown here is derived from an EMBL/GenBank/DDBJ whole genome shotgun (WGS) entry which is preliminary data.</text>
</comment>
<dbReference type="InterPro" id="IPR036291">
    <property type="entry name" value="NAD(P)-bd_dom_sf"/>
</dbReference>
<keyword evidence="4 10" id="KW-0560">Oxidoreductase</keyword>
<keyword evidence="5" id="KW-0520">NAD</keyword>
<accession>A0A852WWE8</accession>
<dbReference type="InterPro" id="IPR050988">
    <property type="entry name" value="Mannitol_DH/Oxidoreductase"/>
</dbReference>
<feature type="region of interest" description="Disordered" evidence="7">
    <location>
        <begin position="395"/>
        <end position="414"/>
    </location>
</feature>
<dbReference type="Pfam" id="PF08125">
    <property type="entry name" value="Mannitol_dh_C"/>
    <property type="match status" value="1"/>
</dbReference>
<dbReference type="PANTHER" id="PTHR43362">
    <property type="entry name" value="MANNITOL DEHYDROGENASE DSF1-RELATED"/>
    <property type="match status" value="1"/>
</dbReference>
<reference evidence="10 11" key="1">
    <citation type="submission" date="2020-07" db="EMBL/GenBank/DDBJ databases">
        <title>Sequencing the genomes of 1000 actinobacteria strains.</title>
        <authorList>
            <person name="Klenk H.-P."/>
        </authorList>
    </citation>
    <scope>NUCLEOTIDE SEQUENCE [LARGE SCALE GENOMIC DNA]</scope>
    <source>
        <strain evidence="10 11">DSM 8598</strain>
    </source>
</reference>
<dbReference type="PRINTS" id="PR00084">
    <property type="entry name" value="MTLDHDRGNASE"/>
</dbReference>
<evidence type="ECO:0000256" key="6">
    <source>
        <dbReference type="ARBA" id="ARBA00048615"/>
    </source>
</evidence>
<dbReference type="InterPro" id="IPR008927">
    <property type="entry name" value="6-PGluconate_DH-like_C_sf"/>
</dbReference>
<dbReference type="InterPro" id="IPR000669">
    <property type="entry name" value="Mannitol_DH"/>
</dbReference>
<comment type="catalytic activity">
    <reaction evidence="6">
        <text>D-mannitol 1-phosphate + NAD(+) = beta-D-fructose 6-phosphate + NADH + H(+)</text>
        <dbReference type="Rhea" id="RHEA:19661"/>
        <dbReference type="ChEBI" id="CHEBI:15378"/>
        <dbReference type="ChEBI" id="CHEBI:57540"/>
        <dbReference type="ChEBI" id="CHEBI:57634"/>
        <dbReference type="ChEBI" id="CHEBI:57945"/>
        <dbReference type="ChEBI" id="CHEBI:61381"/>
        <dbReference type="EC" id="1.1.1.17"/>
    </reaction>
</comment>
<evidence type="ECO:0000256" key="7">
    <source>
        <dbReference type="SAM" id="MobiDB-lite"/>
    </source>
</evidence>
<proteinExistence type="inferred from homology"/>
<name>A0A852WWE8_9MICO</name>
<dbReference type="PROSITE" id="PS00974">
    <property type="entry name" value="MANNITOL_DHGENASE"/>
    <property type="match status" value="1"/>
</dbReference>
<evidence type="ECO:0000256" key="1">
    <source>
        <dbReference type="ARBA" id="ARBA00006541"/>
    </source>
</evidence>
<evidence type="ECO:0000256" key="4">
    <source>
        <dbReference type="ARBA" id="ARBA00023002"/>
    </source>
</evidence>
<evidence type="ECO:0000259" key="9">
    <source>
        <dbReference type="Pfam" id="PF08125"/>
    </source>
</evidence>